<protein>
    <submittedName>
        <fullName evidence="1">Uncharacterized protein</fullName>
    </submittedName>
</protein>
<dbReference type="RefSeq" id="WP_368635085.1">
    <property type="nucleotide sequence ID" value="NZ_JBFRHK010000001.1"/>
</dbReference>
<dbReference type="Proteomes" id="UP001558534">
    <property type="component" value="Unassembled WGS sequence"/>
</dbReference>
<dbReference type="EMBL" id="JBFRHK010000001">
    <property type="protein sequence ID" value="MEX3744071.1"/>
    <property type="molecule type" value="Genomic_DNA"/>
</dbReference>
<accession>A0ABV3VT39</accession>
<organism evidence="1 2">
    <name type="scientific">Lysinibacillus xylanilyticus</name>
    <dbReference type="NCBI Taxonomy" id="582475"/>
    <lineage>
        <taxon>Bacteria</taxon>
        <taxon>Bacillati</taxon>
        <taxon>Bacillota</taxon>
        <taxon>Bacilli</taxon>
        <taxon>Bacillales</taxon>
        <taxon>Bacillaceae</taxon>
        <taxon>Lysinibacillus</taxon>
    </lineage>
</organism>
<evidence type="ECO:0000313" key="1">
    <source>
        <dbReference type="EMBL" id="MEX3744071.1"/>
    </source>
</evidence>
<sequence>MQIDLTEFKGSNVKVVATIDQTLYRNVGAIILYEEDSHTLSVRKLKRKIADQYIPTDELENFMFDSQADAIKFTHKLTRMSALDYLLVANKEKQVK</sequence>
<keyword evidence="2" id="KW-1185">Reference proteome</keyword>
<reference evidence="1 2" key="1">
    <citation type="submission" date="2024-07" db="EMBL/GenBank/DDBJ databases">
        <title>Characterization of a bacterium isolated from hydrolysated instant sea cucumber by whole-genome sequencing and metabolomics.</title>
        <authorList>
            <person name="Luo X."/>
            <person name="Zhang Z."/>
            <person name="Zheng Z."/>
            <person name="Zhang W."/>
            <person name="Ming T."/>
            <person name="Jiao L."/>
            <person name="Su X."/>
            <person name="Kong F."/>
            <person name="Xu J."/>
        </authorList>
    </citation>
    <scope>NUCLEOTIDE SEQUENCE [LARGE SCALE GENOMIC DNA]</scope>
    <source>
        <strain evidence="1 2">XL-2024</strain>
    </source>
</reference>
<comment type="caution">
    <text evidence="1">The sequence shown here is derived from an EMBL/GenBank/DDBJ whole genome shotgun (WGS) entry which is preliminary data.</text>
</comment>
<name>A0ABV3VT39_9BACI</name>
<evidence type="ECO:0000313" key="2">
    <source>
        <dbReference type="Proteomes" id="UP001558534"/>
    </source>
</evidence>
<gene>
    <name evidence="1" type="ORF">AB1300_02860</name>
</gene>
<proteinExistence type="predicted"/>